<evidence type="ECO:0000259" key="1">
    <source>
        <dbReference type="Pfam" id="PF07944"/>
    </source>
</evidence>
<feature type="domain" description="Non-reducing end beta-L-arabinofuranosidase-like GH127 C-terminal" evidence="3">
    <location>
        <begin position="536"/>
        <end position="645"/>
    </location>
</feature>
<evidence type="ECO:0000313" key="4">
    <source>
        <dbReference type="EMBL" id="GAA0486588.1"/>
    </source>
</evidence>
<gene>
    <name evidence="4" type="ORF">GCM10008936_14280</name>
</gene>
<feature type="domain" description="Non-reducing end beta-L-arabinofuranosidase-like GH127 catalytic" evidence="1">
    <location>
        <begin position="4"/>
        <end position="429"/>
    </location>
</feature>
<dbReference type="InterPro" id="IPR049174">
    <property type="entry name" value="Beta-AFase-like"/>
</dbReference>
<dbReference type="SUPFAM" id="SSF48208">
    <property type="entry name" value="Six-hairpin glycosidases"/>
    <property type="match status" value="1"/>
</dbReference>
<feature type="domain" description="Non-reducing end beta-L-arabinofuranosidase-like GH127 middle" evidence="2">
    <location>
        <begin position="440"/>
        <end position="530"/>
    </location>
</feature>
<reference evidence="4 5" key="1">
    <citation type="journal article" date="2019" name="Int. J. Syst. Evol. Microbiol.">
        <title>The Global Catalogue of Microorganisms (GCM) 10K type strain sequencing project: providing services to taxonomists for standard genome sequencing and annotation.</title>
        <authorList>
            <consortium name="The Broad Institute Genomics Platform"/>
            <consortium name="The Broad Institute Genome Sequencing Center for Infectious Disease"/>
            <person name="Wu L."/>
            <person name="Ma J."/>
        </authorList>
    </citation>
    <scope>NUCLEOTIDE SEQUENCE [LARGE SCALE GENOMIC DNA]</scope>
    <source>
        <strain evidence="4 5">JCM 14232</strain>
    </source>
</reference>
<dbReference type="Pfam" id="PF20736">
    <property type="entry name" value="Glyco_hydro127M"/>
    <property type="match status" value="1"/>
</dbReference>
<evidence type="ECO:0000259" key="2">
    <source>
        <dbReference type="Pfam" id="PF20736"/>
    </source>
</evidence>
<dbReference type="InterPro" id="IPR012878">
    <property type="entry name" value="Beta-AFase-like_GH127_cat"/>
</dbReference>
<dbReference type="InterPro" id="IPR008928">
    <property type="entry name" value="6-hairpin_glycosidase_sf"/>
</dbReference>
<proteinExistence type="predicted"/>
<comment type="caution">
    <text evidence="4">The sequence shown here is derived from an EMBL/GenBank/DDBJ whole genome shotgun (WGS) entry which is preliminary data.</text>
</comment>
<dbReference type="RefSeq" id="WP_346024846.1">
    <property type="nucleotide sequence ID" value="NZ_BAAADA010000116.1"/>
</dbReference>
<dbReference type="Pfam" id="PF20737">
    <property type="entry name" value="Glyco_hydro127C"/>
    <property type="match status" value="1"/>
</dbReference>
<dbReference type="InterPro" id="IPR049046">
    <property type="entry name" value="Beta-AFase-like_GH127_middle"/>
</dbReference>
<dbReference type="Proteomes" id="UP001410648">
    <property type="component" value="Unassembled WGS sequence"/>
</dbReference>
<dbReference type="PANTHER" id="PTHR43465:SF2">
    <property type="entry name" value="DUF1680 DOMAIN PROTEIN (AFU_ORTHOLOGUE AFUA_1G08910)"/>
    <property type="match status" value="1"/>
</dbReference>
<dbReference type="PANTHER" id="PTHR43465">
    <property type="entry name" value="DUF1680 DOMAIN PROTEIN (AFU_ORTHOLOGUE AFUA_1G08910)"/>
    <property type="match status" value="1"/>
</dbReference>
<dbReference type="Pfam" id="PF07944">
    <property type="entry name" value="Beta-AFase-like_GH127_cat"/>
    <property type="match status" value="1"/>
</dbReference>
<dbReference type="EMBL" id="BAAADA010000116">
    <property type="protein sequence ID" value="GAA0486588.1"/>
    <property type="molecule type" value="Genomic_DNA"/>
</dbReference>
<evidence type="ECO:0000259" key="3">
    <source>
        <dbReference type="Pfam" id="PF20737"/>
    </source>
</evidence>
<organism evidence="4 5">
    <name type="scientific">Alkalibacterium indicireducens</name>
    <dbReference type="NCBI Taxonomy" id="398758"/>
    <lineage>
        <taxon>Bacteria</taxon>
        <taxon>Bacillati</taxon>
        <taxon>Bacillota</taxon>
        <taxon>Bacilli</taxon>
        <taxon>Lactobacillales</taxon>
        <taxon>Carnobacteriaceae</taxon>
        <taxon>Alkalibacterium</taxon>
    </lineage>
</organism>
<keyword evidence="4" id="KW-0378">Hydrolase</keyword>
<accession>A0ABN1AZC9</accession>
<protein>
    <submittedName>
        <fullName evidence="4">Glycoside hydrolase family 127 protein</fullName>
    </submittedName>
</protein>
<name>A0ABN1AZC9_9LACT</name>
<evidence type="ECO:0000313" key="5">
    <source>
        <dbReference type="Proteomes" id="UP001410648"/>
    </source>
</evidence>
<keyword evidence="5" id="KW-1185">Reference proteome</keyword>
<sequence>MTMTFTDAFWSRYHTLIKDEMIPYQWSVLNDEADITIDKERDDDFIPSEKSHALENLRIAAGRSNGHHYGWLFQDSDVYKWLESAANSYALTPDDSLMAMMEEVVKLIVEAQDDDGYLSTFYQIDAPHLKFRRLFESHELYCAGHLFEAAVAYYKATDDRRLLDVSEKLVACIRENFGSEEGKINGADGHQEVELGLVKLYEVTGKTEFIDLSKWFLDIRGQDPDFYKKQLKENEEMGLEQKMPGYSINPKYYQIHQTVYEQEEAVGHAVRLVYMAAAMAEVAHIRNDQKLFQAAKRLWDNIVKKRMYITGGIGSTVHGEAFTFDFDLPNDTMYCETCASIGLLYFARAMMNHDTDRAYAEIMERTLYNSIISGMALDGKHFFYVNPLESDPKAHQYDPGKSHVKPVRPSWFGCACCPPNLARTLTSLNRYVVSQNDESIAIHLYSDFQGGIEWKDETVDIILESDMPYEGKAKLSVSRVKESVTFAFREPSWSKSFTIDSSANPVESYRKNGYVYLILSEDAEISLTFDMPVIEWQSHPSVKNNRGKVAIQRGPFIYCLEEEDNGDQLHLISLKETPVSKPLEDSVLGETVFLKGRGVRTVITEDWTESLYLPYEPFETKEVELTFIPYHLWANRSKGEMRVWIDRD</sequence>
<dbReference type="InterPro" id="IPR049049">
    <property type="entry name" value="Beta-AFase-like_GH127_C"/>
</dbReference>
<dbReference type="GO" id="GO:0016787">
    <property type="term" value="F:hydrolase activity"/>
    <property type="evidence" value="ECO:0007669"/>
    <property type="project" value="UniProtKB-KW"/>
</dbReference>